<organism evidence="1 2">
    <name type="scientific">Blautia luti</name>
    <dbReference type="NCBI Taxonomy" id="89014"/>
    <lineage>
        <taxon>Bacteria</taxon>
        <taxon>Bacillati</taxon>
        <taxon>Bacillota</taxon>
        <taxon>Clostridia</taxon>
        <taxon>Lachnospirales</taxon>
        <taxon>Lachnospiraceae</taxon>
        <taxon>Blautia</taxon>
    </lineage>
</organism>
<keyword evidence="2" id="KW-1185">Reference proteome</keyword>
<evidence type="ECO:0000313" key="1">
    <source>
        <dbReference type="EMBL" id="VUX39441.1"/>
    </source>
</evidence>
<protein>
    <submittedName>
        <fullName evidence="1">Uncharacterized protein</fullName>
    </submittedName>
</protein>
<dbReference type="AlphaFoldDB" id="A0A564W3B9"/>
<proteinExistence type="predicted"/>
<dbReference type="RefSeq" id="WP_144094045.1">
    <property type="nucleotide sequence ID" value="NZ_CABHMX010000009.1"/>
</dbReference>
<reference evidence="1 2" key="1">
    <citation type="submission" date="2019-07" db="EMBL/GenBank/DDBJ databases">
        <authorList>
            <person name="Hibberd C M."/>
            <person name="Gehrig L. J."/>
            <person name="Chang H.-W."/>
            <person name="Venkatesh S."/>
        </authorList>
    </citation>
    <scope>NUCLEOTIDE SEQUENCE [LARGE SCALE GENOMIC DNA]</scope>
    <source>
        <strain evidence="1">Blautia_luti_SSTS_Bg7063</strain>
    </source>
</reference>
<gene>
    <name evidence="1" type="ORF">RSSSTS7063_00011</name>
</gene>
<dbReference type="EMBL" id="CABHNW010000102">
    <property type="protein sequence ID" value="VUX39441.1"/>
    <property type="molecule type" value="Genomic_DNA"/>
</dbReference>
<dbReference type="Proteomes" id="UP000408482">
    <property type="component" value="Unassembled WGS sequence"/>
</dbReference>
<name>A0A564W3B9_9FIRM</name>
<evidence type="ECO:0000313" key="2">
    <source>
        <dbReference type="Proteomes" id="UP000408482"/>
    </source>
</evidence>
<sequence>MKIGLVDCDSHNFPNLPLMKISSYHKSRGDMVEFASLGSHYERLYASKIFTESQEPELPGYDEIFRGGSGYDLENTLPYEMEHSYPDYSLYPALTKDTAFGFLTRGCPRKNHGFCITPQKDGCVSRKVADLQEFWRGQKRIILLDQNLLACSEKMELLEQLVDSHAQVEFNGGMDVRLLDEEILSALEKIKVKDYHFAWDDPRENLEEQFRLFRDAGLTAAGQCKVYVLTNYWSTMKEDLFRIYTLRNLGFMPFVMIYDKQKFVDSKGRWLLDVDLRYSEKQLRDFKICQHMQRWCGRINIIKSCPDFEKYEPYRRWMEKGCPVPRKILVDGR</sequence>
<accession>A0A564W3B9</accession>